<dbReference type="Proteomes" id="UP000269883">
    <property type="component" value="Chromosome"/>
</dbReference>
<feature type="region of interest" description="Disordered" evidence="1">
    <location>
        <begin position="70"/>
        <end position="113"/>
    </location>
</feature>
<gene>
    <name evidence="2" type="ORF">DFE_1963</name>
</gene>
<dbReference type="GO" id="GO:0052689">
    <property type="term" value="F:carboxylic ester hydrolase activity"/>
    <property type="evidence" value="ECO:0007669"/>
    <property type="project" value="TreeGrafter"/>
</dbReference>
<name>A0A2Z6AZL2_9BACT</name>
<dbReference type="InterPro" id="IPR053145">
    <property type="entry name" value="AB_hydrolase_Est10"/>
</dbReference>
<proteinExistence type="predicted"/>
<dbReference type="KEGG" id="dfl:DFE_1963"/>
<evidence type="ECO:0000256" key="1">
    <source>
        <dbReference type="SAM" id="MobiDB-lite"/>
    </source>
</evidence>
<dbReference type="EMBL" id="AP017378">
    <property type="protein sequence ID" value="BBD08689.1"/>
    <property type="molecule type" value="Genomic_DNA"/>
</dbReference>
<sequence>MRILCVLISLLLHISVLAAGLHFAWQFPIRLMAEDPIYHVGLVRLDEIPPPVPRAAVRPEAPSLRAVPDTVVPQSVPPAPKAVPTSKPSAPAPATPKLEPVPESVPPALPAPKVISSRMNPNIGLLEQMRDDLPPPPRPEDLPVAVEKDGTVYVAGTHGFATFADTFNLERCGADTFEPEDFFGHYRVGSRRFVSVIDGLDKFGGFLFYDSQTGMFRKLKQVSNMIFTYGPSFSREGPVAGSVTILPKKDRYQNKYIKKPNQLIWLPEDPPMRYGTLIEFAETELNFDSAGTTLTGTLITRPEGGRVPGVVLTFCTGCIRRDQARGFAQALALHGLAVLIYDVRTCVGPPAQGEAGLRVLGEDALAAVRALRSRPEVDPDRVGLWGKDNGAQVALAAASMGVEADFLVLTYAQAGPVNKVSLPPPPRPGGVLVPALWLFSGTRPKTLWREHMAAVEHERSTRGRDFNIMVLPDETEQGAPDAPALQPLSLRYGGRAAPWIKGLR</sequence>
<dbReference type="AlphaFoldDB" id="A0A2Z6AZL2"/>
<evidence type="ECO:0000313" key="2">
    <source>
        <dbReference type="EMBL" id="BBD08689.1"/>
    </source>
</evidence>
<protein>
    <submittedName>
        <fullName evidence="2">Uncharacterized protein</fullName>
    </submittedName>
</protein>
<dbReference type="InterPro" id="IPR029058">
    <property type="entry name" value="AB_hydrolase_fold"/>
</dbReference>
<reference evidence="2 3" key="1">
    <citation type="journal article" date="2018" name="Sci. Adv.">
        <title>Multi-heme cytochromes provide a pathway for survival in energy-limited environments.</title>
        <authorList>
            <person name="Deng X."/>
            <person name="Dohmae N."/>
            <person name="Nealson K.H."/>
            <person name="Hashimoto K."/>
            <person name="Okamoto A."/>
        </authorList>
    </citation>
    <scope>NUCLEOTIDE SEQUENCE [LARGE SCALE GENOMIC DNA]</scope>
    <source>
        <strain evidence="2 3">IS5</strain>
    </source>
</reference>
<dbReference type="SUPFAM" id="SSF53474">
    <property type="entry name" value="alpha/beta-Hydrolases"/>
    <property type="match status" value="1"/>
</dbReference>
<keyword evidence="3" id="KW-1185">Reference proteome</keyword>
<organism evidence="2 3">
    <name type="scientific">Desulfovibrio ferrophilus</name>
    <dbReference type="NCBI Taxonomy" id="241368"/>
    <lineage>
        <taxon>Bacteria</taxon>
        <taxon>Pseudomonadati</taxon>
        <taxon>Thermodesulfobacteriota</taxon>
        <taxon>Desulfovibrionia</taxon>
        <taxon>Desulfovibrionales</taxon>
        <taxon>Desulfovibrionaceae</taxon>
        <taxon>Desulfovibrio</taxon>
    </lineage>
</organism>
<dbReference type="PANTHER" id="PTHR43265:SF1">
    <property type="entry name" value="ESTERASE ESTD"/>
    <property type="match status" value="1"/>
</dbReference>
<dbReference type="PANTHER" id="PTHR43265">
    <property type="entry name" value="ESTERASE ESTD"/>
    <property type="match status" value="1"/>
</dbReference>
<accession>A0A2Z6AZL2</accession>
<dbReference type="Gene3D" id="3.40.50.1820">
    <property type="entry name" value="alpha/beta hydrolase"/>
    <property type="match status" value="1"/>
</dbReference>
<evidence type="ECO:0000313" key="3">
    <source>
        <dbReference type="Proteomes" id="UP000269883"/>
    </source>
</evidence>